<sequence length="202" mass="22555">MDKAVNMKLKITFIVFLVLILTNIGILFISKNEIFTKTLIGLIATAFILYYALAWIKTIKSIKKDSSKSGVKNLFIGILKLPYELVKVVFRVPKMILIVILTEFDYFLGYFSNKFKNKKQNNYDNFDDIDNIINNARAIGGNAVTKIGNTTFIGGDMVTKIGNITFIGNKMVTKIGNTTFIGGDMVTKIGNNTFVGGNLVLW</sequence>
<name>A0A431G5E3_CAMJU</name>
<comment type="caution">
    <text evidence="1">The sequence shown here is derived from an EMBL/GenBank/DDBJ whole genome shotgun (WGS) entry which is preliminary data.</text>
</comment>
<evidence type="ECO:0000313" key="1">
    <source>
        <dbReference type="EMBL" id="RTJ93840.1"/>
    </source>
</evidence>
<dbReference type="EMBL" id="PRCK01000024">
    <property type="protein sequence ID" value="RTJ93840.1"/>
    <property type="molecule type" value="Genomic_DNA"/>
</dbReference>
<dbReference type="Proteomes" id="UP000287237">
    <property type="component" value="Unassembled WGS sequence"/>
</dbReference>
<dbReference type="AlphaFoldDB" id="A0A431G5E3"/>
<dbReference type="RefSeq" id="WP_126229138.1">
    <property type="nucleotide sequence ID" value="NZ_JASUQX010000052.1"/>
</dbReference>
<proteinExistence type="predicted"/>
<organism evidence="1 2">
    <name type="scientific">Campylobacter jejuni</name>
    <dbReference type="NCBI Taxonomy" id="197"/>
    <lineage>
        <taxon>Bacteria</taxon>
        <taxon>Pseudomonadati</taxon>
        <taxon>Campylobacterota</taxon>
        <taxon>Epsilonproteobacteria</taxon>
        <taxon>Campylobacterales</taxon>
        <taxon>Campylobacteraceae</taxon>
        <taxon>Campylobacter</taxon>
    </lineage>
</organism>
<evidence type="ECO:0000313" key="2">
    <source>
        <dbReference type="Proteomes" id="UP000287237"/>
    </source>
</evidence>
<accession>A0A431G5E3</accession>
<protein>
    <submittedName>
        <fullName evidence="1">Uncharacterized protein</fullName>
    </submittedName>
</protein>
<gene>
    <name evidence="1" type="ORF">C3H42_09350</name>
</gene>
<reference evidence="1 2" key="1">
    <citation type="journal article" date="2019" name="Appl. Environ. Microbiol.">
        <title>Population genetics and characterization of Campylobacter jejuni isolates in western jackdaws and game birds in Finland.</title>
        <authorList>
            <person name="Kovanen S."/>
            <person name="Rossi M."/>
            <person name="Pohja-Mykra M."/>
            <person name="Nieminen T."/>
            <person name="Raunio-Saarnisto M."/>
            <person name="Sauvala M."/>
            <person name="Fredriksson-Ahomaa M."/>
            <person name="Hanninen M.L."/>
            <person name="Kivisto R."/>
        </authorList>
    </citation>
    <scope>NUCLEOTIDE SEQUENCE [LARGE SCALE GENOMIC DNA]</scope>
    <source>
        <strain evidence="1 2">CB296</strain>
    </source>
</reference>